<dbReference type="EMBL" id="ASIV01000004">
    <property type="protein sequence ID" value="KEG20145.1"/>
    <property type="molecule type" value="Genomic_DNA"/>
</dbReference>
<keyword evidence="1" id="KW-0732">Signal</keyword>
<evidence type="ECO:0000313" key="2">
    <source>
        <dbReference type="EMBL" id="KEG19554.1"/>
    </source>
</evidence>
<feature type="chain" id="PRO_5007373060" description="Ricin B lectin domain-containing protein" evidence="1">
    <location>
        <begin position="22"/>
        <end position="639"/>
    </location>
</feature>
<dbReference type="AlphaFoldDB" id="A0A072R332"/>
<organism evidence="3 4">
    <name type="scientific">Bartonella bacilliformis Ver097</name>
    <dbReference type="NCBI Taxonomy" id="1293911"/>
    <lineage>
        <taxon>Bacteria</taxon>
        <taxon>Pseudomonadati</taxon>
        <taxon>Pseudomonadota</taxon>
        <taxon>Alphaproteobacteria</taxon>
        <taxon>Hyphomicrobiales</taxon>
        <taxon>Bartonellaceae</taxon>
        <taxon>Bartonella</taxon>
    </lineage>
</organism>
<accession>A0A072R332</accession>
<feature type="signal peptide" evidence="1">
    <location>
        <begin position="1"/>
        <end position="21"/>
    </location>
</feature>
<evidence type="ECO:0000256" key="1">
    <source>
        <dbReference type="SAM" id="SignalP"/>
    </source>
</evidence>
<evidence type="ECO:0000313" key="4">
    <source>
        <dbReference type="Proteomes" id="UP000031740"/>
    </source>
</evidence>
<reference evidence="3 4" key="1">
    <citation type="submission" date="2013-04" db="EMBL/GenBank/DDBJ databases">
        <title>The Genome Sequence of Bartonella bacilliformis Ver097.</title>
        <authorList>
            <consortium name="The Broad Institute Genomics Platform"/>
            <consortium name="The Broad Institute Genome Sequencing Center for Infectious Disease"/>
            <person name="Feldgarden M."/>
            <person name="Kirby J."/>
            <person name="Birtles R."/>
            <person name="Dasch G."/>
            <person name="Hendrix L."/>
            <person name="Koehler J."/>
            <person name="Walker B."/>
            <person name="Young S.K."/>
            <person name="Zeng Q."/>
            <person name="Gargeya S."/>
            <person name="Fitzgerald M."/>
            <person name="Haas B."/>
            <person name="Abouelleil A."/>
            <person name="Allen A.W."/>
            <person name="Alvarado L."/>
            <person name="Arachchi H.M."/>
            <person name="Berlin A.M."/>
            <person name="Chapman S.B."/>
            <person name="Gainer-Dewar J."/>
            <person name="Goldberg J."/>
            <person name="Griggs A."/>
            <person name="Gujja S."/>
            <person name="Hansen M."/>
            <person name="Howarth C."/>
            <person name="Imamovic A."/>
            <person name="Ireland A."/>
            <person name="Larimer J."/>
            <person name="McCowan C."/>
            <person name="Murphy C."/>
            <person name="Pearson M."/>
            <person name="Poon T.W."/>
            <person name="Priest M."/>
            <person name="Roberts A."/>
            <person name="Saif S."/>
            <person name="Shea T."/>
            <person name="Sisk P."/>
            <person name="Sykes S."/>
            <person name="Wortman J."/>
            <person name="Nusbaum C."/>
            <person name="Birren B."/>
        </authorList>
    </citation>
    <scope>NUCLEOTIDE SEQUENCE [LARGE SCALE GENOMIC DNA]</scope>
    <source>
        <strain evidence="3 4">Ver097</strain>
    </source>
</reference>
<evidence type="ECO:0000313" key="3">
    <source>
        <dbReference type="EMBL" id="KEG20145.1"/>
    </source>
</evidence>
<proteinExistence type="predicted"/>
<dbReference type="Proteomes" id="UP000031740">
    <property type="component" value="Unassembled WGS sequence"/>
</dbReference>
<dbReference type="RefSeq" id="WP_041849483.1">
    <property type="nucleotide sequence ID" value="NZ_KL503803.1"/>
</dbReference>
<dbReference type="EMBL" id="ASIV01000005">
    <property type="protein sequence ID" value="KEG19554.1"/>
    <property type="molecule type" value="Genomic_DNA"/>
</dbReference>
<gene>
    <name evidence="3" type="ORF">H710_00749</name>
    <name evidence="2" type="ORF">H710_00760</name>
</gene>
<protein>
    <recommendedName>
        <fullName evidence="5">Ricin B lectin domain-containing protein</fullName>
    </recommendedName>
</protein>
<evidence type="ECO:0008006" key="5">
    <source>
        <dbReference type="Google" id="ProtNLM"/>
    </source>
</evidence>
<dbReference type="InterPro" id="IPR011455">
    <property type="entry name" value="DUF1561"/>
</dbReference>
<dbReference type="HOGENOM" id="CLU_036280_0_0_5"/>
<sequence length="639" mass="73124">MKMKLFLFFFSLLLNIHTSSAAPVPEQKNPDTPHDKAIHVKVHTGGEYCYAPAFVNGESYVYIDNCSSPSVKFARYDLFQRIAWNVKGIWLCMTAPSSVTGINGNSNANWDYLLLRPCVINDENQRWIIEGNAFYTADKKFRVKDYKWYTFISKNSGDYYNHTLSMMDSWAKIIAAPVNINIKTFVGWKFISGPSFSTYYITDDGSKSNLFDLYYNPDNGHIFRYFPSTGALSCMASQQSTSDNWNWVRWKFCDDTVSETKDIGYWDISQLYGREGPLLDHQGNFLRVTQYGTSWGFPYTVKPDYLKADTQNSPKSEFLFAYDFDRWSRYVNGNLGDTLAYCPAPGKKENIVQTFTSKTRSKRSLPPDFTLTNEWIRRLYNIARSSTFAGQEHIAFCGPCMLHTLQMLAELQEDNIGRPRHSGGYFFDTHEGVDPFISFRTRFPELATRLESTMSYVNLPFHTGENTYTRTSRVTRATALMLLPQYNWRPSTMARTEEEMRSRLQGLLTAPPGTAWYVSIVRSNRDGTNVIGHAQPILRTNQGLVLIPTNIHILTLDQFRHVLTPTTNIDALIHYLSVGRTQILHSLITYQMAQLDEIPLSLYVSQRDCTGEGDHRRGNRQLPRASLLNQCGSGRCAIQ</sequence>
<dbReference type="PATRIC" id="fig|1293911.3.peg.781"/>
<dbReference type="STRING" id="1293911.H710_00749"/>
<name>A0A072R332_BARBA</name>
<dbReference type="Pfam" id="PF07598">
    <property type="entry name" value="DUF1561"/>
    <property type="match status" value="1"/>
</dbReference>
<comment type="caution">
    <text evidence="3">The sequence shown here is derived from an EMBL/GenBank/DDBJ whole genome shotgun (WGS) entry which is preliminary data.</text>
</comment>